<dbReference type="EMBL" id="JBCGBO010000007">
    <property type="protein sequence ID" value="KAK9187404.1"/>
    <property type="molecule type" value="Genomic_DNA"/>
</dbReference>
<dbReference type="InterPro" id="IPR056924">
    <property type="entry name" value="SH3_Tf2-1"/>
</dbReference>
<dbReference type="PANTHER" id="PTHR46148">
    <property type="entry name" value="CHROMO DOMAIN-CONTAINING PROTEIN"/>
    <property type="match status" value="1"/>
</dbReference>
<dbReference type="Pfam" id="PF00385">
    <property type="entry name" value="Chromo"/>
    <property type="match status" value="1"/>
</dbReference>
<proteinExistence type="predicted"/>
<dbReference type="InterPro" id="IPR016197">
    <property type="entry name" value="Chromo-like_dom_sf"/>
</dbReference>
<evidence type="ECO:0000313" key="4">
    <source>
        <dbReference type="Proteomes" id="UP001428341"/>
    </source>
</evidence>
<dbReference type="Proteomes" id="UP001428341">
    <property type="component" value="Unassembled WGS sequence"/>
</dbReference>
<evidence type="ECO:0000259" key="2">
    <source>
        <dbReference type="Pfam" id="PF24626"/>
    </source>
</evidence>
<feature type="domain" description="Tf2-1-like SH3-like" evidence="2">
    <location>
        <begin position="37"/>
        <end position="101"/>
    </location>
</feature>
<dbReference type="Pfam" id="PF24626">
    <property type="entry name" value="SH3_Tf2-1"/>
    <property type="match status" value="1"/>
</dbReference>
<dbReference type="InterPro" id="IPR023780">
    <property type="entry name" value="Chromo_domain"/>
</dbReference>
<gene>
    <name evidence="3" type="ORF">WN944_018798</name>
</gene>
<evidence type="ECO:0008006" key="5">
    <source>
        <dbReference type="Google" id="ProtNLM"/>
    </source>
</evidence>
<feature type="domain" description="Chromo" evidence="1">
    <location>
        <begin position="128"/>
        <end position="168"/>
    </location>
</feature>
<organism evidence="3 4">
    <name type="scientific">Citrus x changshan-huyou</name>
    <dbReference type="NCBI Taxonomy" id="2935761"/>
    <lineage>
        <taxon>Eukaryota</taxon>
        <taxon>Viridiplantae</taxon>
        <taxon>Streptophyta</taxon>
        <taxon>Embryophyta</taxon>
        <taxon>Tracheophyta</taxon>
        <taxon>Spermatophyta</taxon>
        <taxon>Magnoliopsida</taxon>
        <taxon>eudicotyledons</taxon>
        <taxon>Gunneridae</taxon>
        <taxon>Pentapetalae</taxon>
        <taxon>rosids</taxon>
        <taxon>malvids</taxon>
        <taxon>Sapindales</taxon>
        <taxon>Rutaceae</taxon>
        <taxon>Aurantioideae</taxon>
        <taxon>Citrus</taxon>
    </lineage>
</organism>
<dbReference type="AlphaFoldDB" id="A0AAP0LYR4"/>
<dbReference type="PANTHER" id="PTHR46148:SF52">
    <property type="entry name" value="OS04G0603800 PROTEIN"/>
    <property type="match status" value="1"/>
</dbReference>
<name>A0AAP0LYR4_9ROSI</name>
<accession>A0AAP0LYR4</accession>
<dbReference type="Gene3D" id="2.40.50.40">
    <property type="match status" value="1"/>
</dbReference>
<reference evidence="3 4" key="1">
    <citation type="submission" date="2024-05" db="EMBL/GenBank/DDBJ databases">
        <title>Haplotype-resolved chromosome-level genome assembly of Huyou (Citrus changshanensis).</title>
        <authorList>
            <person name="Miao C."/>
            <person name="Chen W."/>
            <person name="Wu Y."/>
            <person name="Wang L."/>
            <person name="Zhao S."/>
            <person name="Grierson D."/>
            <person name="Xu C."/>
            <person name="Chen K."/>
        </authorList>
    </citation>
    <scope>NUCLEOTIDE SEQUENCE [LARGE SCALE GENOMIC DNA]</scope>
    <source>
        <strain evidence="3">01-14</strain>
        <tissue evidence="3">Leaf</tissue>
    </source>
</reference>
<protein>
    <recommendedName>
        <fullName evidence="5">Chromo domain-containing protein</fullName>
    </recommendedName>
</protein>
<dbReference type="SUPFAM" id="SSF54160">
    <property type="entry name" value="Chromo domain-like"/>
    <property type="match status" value="1"/>
</dbReference>
<keyword evidence="4" id="KW-1185">Reference proteome</keyword>
<evidence type="ECO:0000259" key="1">
    <source>
        <dbReference type="Pfam" id="PF00385"/>
    </source>
</evidence>
<comment type="caution">
    <text evidence="3">The sequence shown here is derived from an EMBL/GenBank/DDBJ whole genome shotgun (WGS) entry which is preliminary data.</text>
</comment>
<sequence length="176" mass="21274">MERDAVIKEVKEMIEEAQARMKRLYDSKHKEREFYVGDMVYLKLQPYRQLSVSMRKIFKLAPKYYGPYKVLQRIGVVGYKLELPLGSRIQYVFHVSLLKKKIGEHIKVQQPLPKMILNKEKIMPMLQTILDRRIRKKKQEVIVHWQWMSPADATWEDRKFIKEQFLEIIFEDKGEF</sequence>
<evidence type="ECO:0000313" key="3">
    <source>
        <dbReference type="EMBL" id="KAK9187404.1"/>
    </source>
</evidence>